<dbReference type="Pfam" id="PF12071">
    <property type="entry name" value="DUF3551"/>
    <property type="match status" value="1"/>
</dbReference>
<dbReference type="EMBL" id="CP047045">
    <property type="protein sequence ID" value="QGZ94885.1"/>
    <property type="molecule type" value="Genomic_DNA"/>
</dbReference>
<feature type="signal peptide" evidence="1">
    <location>
        <begin position="1"/>
        <end position="24"/>
    </location>
</feature>
<dbReference type="InterPro" id="IPR021937">
    <property type="entry name" value="DUF3551"/>
</dbReference>
<evidence type="ECO:0000256" key="1">
    <source>
        <dbReference type="SAM" id="SignalP"/>
    </source>
</evidence>
<proteinExistence type="predicted"/>
<evidence type="ECO:0008006" key="4">
    <source>
        <dbReference type="Google" id="ProtNLM"/>
    </source>
</evidence>
<keyword evidence="3" id="KW-1185">Reference proteome</keyword>
<gene>
    <name evidence="2" type="ORF">DSM104635_01718</name>
</gene>
<dbReference type="KEGG" id="tsv:DSM104635_01718"/>
<accession>A0A6I6MIG4</accession>
<sequence length="162" mass="17845">MRCILLAMALATIGVAAFASNAVAQSGSAPFCTVDNTGTQFNCYYYSMDACRQAAGPSGACVVNQQGQSRNRFDFISPGSSVGIYDDMRRAREATTPPAPATSGLSARQRRWLEMCRDMEQSYFDDLESFRSRFNPPMTAEEYAYASSQFRGRGEYCRALAQ</sequence>
<protein>
    <recommendedName>
        <fullName evidence="4">DUF3551 domain-containing protein</fullName>
    </recommendedName>
</protein>
<evidence type="ECO:0000313" key="3">
    <source>
        <dbReference type="Proteomes" id="UP000431269"/>
    </source>
</evidence>
<dbReference type="RefSeq" id="WP_158765787.1">
    <property type="nucleotide sequence ID" value="NZ_CP047045.1"/>
</dbReference>
<organism evidence="2 3">
    <name type="scientific">Terricaulis silvestris</name>
    <dbReference type="NCBI Taxonomy" id="2686094"/>
    <lineage>
        <taxon>Bacteria</taxon>
        <taxon>Pseudomonadati</taxon>
        <taxon>Pseudomonadota</taxon>
        <taxon>Alphaproteobacteria</taxon>
        <taxon>Caulobacterales</taxon>
        <taxon>Caulobacteraceae</taxon>
        <taxon>Terricaulis</taxon>
    </lineage>
</organism>
<reference evidence="3" key="1">
    <citation type="submission" date="2019-12" db="EMBL/GenBank/DDBJ databases">
        <title>Complete genome of Terracaulis silvestris 0127_4.</title>
        <authorList>
            <person name="Vieira S."/>
            <person name="Riedel T."/>
            <person name="Sproer C."/>
            <person name="Pascual J."/>
            <person name="Boedeker C."/>
            <person name="Overmann J."/>
        </authorList>
    </citation>
    <scope>NUCLEOTIDE SEQUENCE [LARGE SCALE GENOMIC DNA]</scope>
    <source>
        <strain evidence="3">0127_4</strain>
    </source>
</reference>
<dbReference type="Proteomes" id="UP000431269">
    <property type="component" value="Chromosome"/>
</dbReference>
<name>A0A6I6MIG4_9CAUL</name>
<evidence type="ECO:0000313" key="2">
    <source>
        <dbReference type="EMBL" id="QGZ94885.1"/>
    </source>
</evidence>
<feature type="chain" id="PRO_5026129857" description="DUF3551 domain-containing protein" evidence="1">
    <location>
        <begin position="25"/>
        <end position="162"/>
    </location>
</feature>
<dbReference type="AlphaFoldDB" id="A0A6I6MIG4"/>
<keyword evidence="1" id="KW-0732">Signal</keyword>